<evidence type="ECO:0000256" key="3">
    <source>
        <dbReference type="ARBA" id="ARBA00022475"/>
    </source>
</evidence>
<evidence type="ECO:0000259" key="10">
    <source>
        <dbReference type="Pfam" id="PF04290"/>
    </source>
</evidence>
<gene>
    <name evidence="11" type="ORF">DFP80_10691</name>
</gene>
<feature type="domain" description="Tripartite ATP-independent periplasmic transporters DctQ component" evidence="10">
    <location>
        <begin position="23"/>
        <end position="153"/>
    </location>
</feature>
<dbReference type="GO" id="GO:0022857">
    <property type="term" value="F:transmembrane transporter activity"/>
    <property type="evidence" value="ECO:0007669"/>
    <property type="project" value="UniProtKB-UniRule"/>
</dbReference>
<dbReference type="Pfam" id="PF04290">
    <property type="entry name" value="DctQ"/>
    <property type="match status" value="1"/>
</dbReference>
<feature type="transmembrane region" description="Helical" evidence="9">
    <location>
        <begin position="42"/>
        <end position="62"/>
    </location>
</feature>
<name>A0A366J8U2_9GAMM</name>
<keyword evidence="4 9" id="KW-0997">Cell inner membrane</keyword>
<organism evidence="11 12">
    <name type="scientific">Marinomonas rhizomae</name>
    <dbReference type="NCBI Taxonomy" id="491948"/>
    <lineage>
        <taxon>Bacteria</taxon>
        <taxon>Pseudomonadati</taxon>
        <taxon>Pseudomonadota</taxon>
        <taxon>Gammaproteobacteria</taxon>
        <taxon>Oceanospirillales</taxon>
        <taxon>Oceanospirillaceae</taxon>
        <taxon>Marinomonas</taxon>
    </lineage>
</organism>
<dbReference type="RefSeq" id="WP_113916429.1">
    <property type="nucleotide sequence ID" value="NZ_QNSE01000006.1"/>
</dbReference>
<dbReference type="InterPro" id="IPR007387">
    <property type="entry name" value="TRAP_DctQ"/>
</dbReference>
<accession>A0A366J8U2</accession>
<evidence type="ECO:0000256" key="1">
    <source>
        <dbReference type="ARBA" id="ARBA00004429"/>
    </source>
</evidence>
<dbReference type="EMBL" id="QNSE01000006">
    <property type="protein sequence ID" value="RBP83446.1"/>
    <property type="molecule type" value="Genomic_DNA"/>
</dbReference>
<sequence length="163" mass="18222">MNIIRGISDWLGKVVSWFFLISVAITGYEVGMRYLLNSPTTWVFDLSLALSAAAIILSGSYVMKERDHIAITAIQEMLPEKWRHRLVQLNSLFCFVVCLCIAWAGWRFGMDAIIRGESTGGSWDVPIPAIIKPMITVSAVFMSLQALVNFIEDTFSHGIGSKY</sequence>
<comment type="caution">
    <text evidence="11">The sequence shown here is derived from an EMBL/GenBank/DDBJ whole genome shotgun (WGS) entry which is preliminary data.</text>
</comment>
<evidence type="ECO:0000313" key="12">
    <source>
        <dbReference type="Proteomes" id="UP000252792"/>
    </source>
</evidence>
<keyword evidence="2 9" id="KW-0813">Transport</keyword>
<evidence type="ECO:0000256" key="6">
    <source>
        <dbReference type="ARBA" id="ARBA00022989"/>
    </source>
</evidence>
<evidence type="ECO:0000256" key="4">
    <source>
        <dbReference type="ARBA" id="ARBA00022519"/>
    </source>
</evidence>
<keyword evidence="5 9" id="KW-0812">Transmembrane</keyword>
<evidence type="ECO:0000256" key="5">
    <source>
        <dbReference type="ARBA" id="ARBA00022692"/>
    </source>
</evidence>
<feature type="transmembrane region" description="Helical" evidence="9">
    <location>
        <begin position="14"/>
        <end position="36"/>
    </location>
</feature>
<feature type="transmembrane region" description="Helical" evidence="9">
    <location>
        <begin position="126"/>
        <end position="148"/>
    </location>
</feature>
<comment type="subcellular location">
    <subcellularLocation>
        <location evidence="1 9">Cell inner membrane</location>
        <topology evidence="1 9">Multi-pass membrane protein</topology>
    </subcellularLocation>
</comment>
<evidence type="ECO:0000256" key="9">
    <source>
        <dbReference type="RuleBase" id="RU369079"/>
    </source>
</evidence>
<comment type="subunit">
    <text evidence="9">The complex comprises the extracytoplasmic solute receptor protein and the two transmembrane proteins.</text>
</comment>
<evidence type="ECO:0000256" key="2">
    <source>
        <dbReference type="ARBA" id="ARBA00022448"/>
    </source>
</evidence>
<feature type="transmembrane region" description="Helical" evidence="9">
    <location>
        <begin position="86"/>
        <end position="106"/>
    </location>
</feature>
<keyword evidence="12" id="KW-1185">Reference proteome</keyword>
<comment type="function">
    <text evidence="9">Part of the tripartite ATP-independent periplasmic (TRAP) transport system.</text>
</comment>
<dbReference type="AlphaFoldDB" id="A0A366J8U2"/>
<evidence type="ECO:0000256" key="8">
    <source>
        <dbReference type="ARBA" id="ARBA00038436"/>
    </source>
</evidence>
<comment type="similarity">
    <text evidence="8 9">Belongs to the TRAP transporter small permease family.</text>
</comment>
<dbReference type="OrthoDB" id="8559033at2"/>
<evidence type="ECO:0000256" key="7">
    <source>
        <dbReference type="ARBA" id="ARBA00023136"/>
    </source>
</evidence>
<keyword evidence="7 9" id="KW-0472">Membrane</keyword>
<dbReference type="InterPro" id="IPR055348">
    <property type="entry name" value="DctQ"/>
</dbReference>
<keyword evidence="3" id="KW-1003">Cell membrane</keyword>
<dbReference type="GO" id="GO:0005886">
    <property type="term" value="C:plasma membrane"/>
    <property type="evidence" value="ECO:0007669"/>
    <property type="project" value="UniProtKB-SubCell"/>
</dbReference>
<evidence type="ECO:0000313" key="11">
    <source>
        <dbReference type="EMBL" id="RBP83446.1"/>
    </source>
</evidence>
<dbReference type="PANTHER" id="PTHR35011:SF4">
    <property type="entry name" value="SLL1102 PROTEIN"/>
    <property type="match status" value="1"/>
</dbReference>
<dbReference type="PANTHER" id="PTHR35011">
    <property type="entry name" value="2,3-DIKETO-L-GULONATE TRAP TRANSPORTER SMALL PERMEASE PROTEIN YIAM"/>
    <property type="match status" value="1"/>
</dbReference>
<dbReference type="Proteomes" id="UP000252792">
    <property type="component" value="Unassembled WGS sequence"/>
</dbReference>
<keyword evidence="6 9" id="KW-1133">Transmembrane helix</keyword>
<reference evidence="11 12" key="1">
    <citation type="submission" date="2018-06" db="EMBL/GenBank/DDBJ databases">
        <title>Genomic Encyclopedia of Type Strains, Phase III (KMG-III): the genomes of soil and plant-associated and newly described type strains.</title>
        <authorList>
            <person name="Whitman W."/>
        </authorList>
    </citation>
    <scope>NUCLEOTIDE SEQUENCE [LARGE SCALE GENOMIC DNA]</scope>
    <source>
        <strain evidence="11 12">CECT 7377</strain>
    </source>
</reference>
<protein>
    <recommendedName>
        <fullName evidence="9">TRAP transporter small permease protein</fullName>
    </recommendedName>
</protein>
<proteinExistence type="inferred from homology"/>